<feature type="compositionally biased region" description="Acidic residues" evidence="6">
    <location>
        <begin position="207"/>
        <end position="216"/>
    </location>
</feature>
<dbReference type="GO" id="GO:0005634">
    <property type="term" value="C:nucleus"/>
    <property type="evidence" value="ECO:0007669"/>
    <property type="project" value="TreeGrafter"/>
</dbReference>
<feature type="compositionally biased region" description="Basic residues" evidence="6">
    <location>
        <begin position="192"/>
        <end position="204"/>
    </location>
</feature>
<name>A0A078AUD4_STYLE</name>
<evidence type="ECO:0000256" key="3">
    <source>
        <dbReference type="ARBA" id="ARBA00022741"/>
    </source>
</evidence>
<evidence type="ECO:0000256" key="2">
    <source>
        <dbReference type="ARBA" id="ARBA00022679"/>
    </source>
</evidence>
<dbReference type="PANTHER" id="PTHR24345:SF0">
    <property type="entry name" value="CELL CYCLE SERINE_THREONINE-PROTEIN KINASE CDC5_MSD2"/>
    <property type="match status" value="1"/>
</dbReference>
<keyword evidence="1" id="KW-0723">Serine/threonine-protein kinase</keyword>
<dbReference type="InParanoid" id="A0A078AUD4"/>
<evidence type="ECO:0000313" key="9">
    <source>
        <dbReference type="Proteomes" id="UP000039865"/>
    </source>
</evidence>
<dbReference type="EMBL" id="CCKQ01013904">
    <property type="protein sequence ID" value="CDW85616.1"/>
    <property type="molecule type" value="Genomic_DNA"/>
</dbReference>
<evidence type="ECO:0000313" key="8">
    <source>
        <dbReference type="EMBL" id="CDW85616.1"/>
    </source>
</evidence>
<dbReference type="Gene3D" id="1.25.40.10">
    <property type="entry name" value="Tetratricopeptide repeat domain"/>
    <property type="match status" value="1"/>
</dbReference>
<protein>
    <submittedName>
        <fullName evidence="8">Serine threonine protein kinase</fullName>
    </submittedName>
</protein>
<keyword evidence="5" id="KW-0067">ATP-binding</keyword>
<dbReference type="InterPro" id="IPR000719">
    <property type="entry name" value="Prot_kinase_dom"/>
</dbReference>
<dbReference type="OrthoDB" id="1046782at2759"/>
<keyword evidence="3" id="KW-0547">Nucleotide-binding</keyword>
<keyword evidence="4 8" id="KW-0418">Kinase</keyword>
<feature type="compositionally biased region" description="Polar residues" evidence="6">
    <location>
        <begin position="129"/>
        <end position="144"/>
    </location>
</feature>
<dbReference type="AlphaFoldDB" id="A0A078AUD4"/>
<dbReference type="InterPro" id="IPR011990">
    <property type="entry name" value="TPR-like_helical_dom_sf"/>
</dbReference>
<dbReference type="InterPro" id="IPR011009">
    <property type="entry name" value="Kinase-like_dom_sf"/>
</dbReference>
<dbReference type="SUPFAM" id="SSF48452">
    <property type="entry name" value="TPR-like"/>
    <property type="match status" value="1"/>
</dbReference>
<dbReference type="Gene3D" id="1.10.510.10">
    <property type="entry name" value="Transferase(Phosphotransferase) domain 1"/>
    <property type="match status" value="1"/>
</dbReference>
<keyword evidence="2" id="KW-0808">Transferase</keyword>
<dbReference type="GO" id="GO:0005524">
    <property type="term" value="F:ATP binding"/>
    <property type="evidence" value="ECO:0007669"/>
    <property type="project" value="UniProtKB-KW"/>
</dbReference>
<feature type="region of interest" description="Disordered" evidence="6">
    <location>
        <begin position="82"/>
        <end position="144"/>
    </location>
</feature>
<keyword evidence="9" id="KW-1185">Reference proteome</keyword>
<dbReference type="SMART" id="SM00220">
    <property type="entry name" value="S_TKc"/>
    <property type="match status" value="1"/>
</dbReference>
<feature type="region of interest" description="Disordered" evidence="6">
    <location>
        <begin position="192"/>
        <end position="238"/>
    </location>
</feature>
<dbReference type="GO" id="GO:0004674">
    <property type="term" value="F:protein serine/threonine kinase activity"/>
    <property type="evidence" value="ECO:0007669"/>
    <property type="project" value="UniProtKB-KW"/>
</dbReference>
<reference evidence="8 9" key="1">
    <citation type="submission" date="2014-06" db="EMBL/GenBank/DDBJ databases">
        <authorList>
            <person name="Swart Estienne"/>
        </authorList>
    </citation>
    <scope>NUCLEOTIDE SEQUENCE [LARGE SCALE GENOMIC DNA]</scope>
    <source>
        <strain evidence="8 9">130c</strain>
    </source>
</reference>
<organism evidence="8 9">
    <name type="scientific">Stylonychia lemnae</name>
    <name type="common">Ciliate</name>
    <dbReference type="NCBI Taxonomy" id="5949"/>
    <lineage>
        <taxon>Eukaryota</taxon>
        <taxon>Sar</taxon>
        <taxon>Alveolata</taxon>
        <taxon>Ciliophora</taxon>
        <taxon>Intramacronucleata</taxon>
        <taxon>Spirotrichea</taxon>
        <taxon>Stichotrichia</taxon>
        <taxon>Sporadotrichida</taxon>
        <taxon>Oxytrichidae</taxon>
        <taxon>Stylonychinae</taxon>
        <taxon>Stylonychia</taxon>
    </lineage>
</organism>
<evidence type="ECO:0000256" key="5">
    <source>
        <dbReference type="ARBA" id="ARBA00022840"/>
    </source>
</evidence>
<dbReference type="PROSITE" id="PS00108">
    <property type="entry name" value="PROTEIN_KINASE_ST"/>
    <property type="match status" value="1"/>
</dbReference>
<sequence>MTSPSPKTPFDSLQSLLTIRKHESSPSPNNINRFSQSGLQLSSQNSIFEQNRHSDPYILNDMNKILTKIQVSQLISQITKLDSDRKKNGPRQLKSSVSKNNLFDINEKKLKQQQKKSIAQISDKKGQGDLNSNRSHKQSNQAKVKIQLNQIDKQKSSNNLLQQKLNLNIDVQKFSRRESVKVYKYQDMGKGILKKPPTKIKKKGQNSDEEDDESQDSWETIENQNQQQKKNKTNQLDKIPAYKEDERAIVIHHGNKIIHHSILKDFAEDLNIDVLVNRVTANQVVIESQETQPQQFKNEQEIEKFLSKHSKSYKSIFSLQLLAVGGESMVCKIETKELEELVVKIPMLSSKLHQGNRESENLNYFQNSLYEHQMMKARGHSNFIPSIKEEVIEYNRQKGIIVRYVVIIERAQNDLHKLFRIWRSSEESFNKREFYSTEKLAFYCFQAMKLVNYLHSRNIYHGDIKPSNFLIFRNQLCKMGDFGISMKIKHSFIEKKDQPNYYKAKGLSEKYALQYIIDDNFVNKQQLYQNDRFALFMTFCLNYESMKRQNPNNYSQLMEEIIKDLDINNKEIKTLNEIVIKYTRYFAQNNEFALKLCNQFKSENKLSAIREVLLNTNYKFVIEGLINLAQQQRFQESLFWSKKKSTLTINKQELVLDSGEQYDPLDYQENEFAEFSIQKQDYNRQNSQLFTKFSNIQSWDYDEDKQNLRIEDPVWKQMAILLLYSCDERADHQLKSQIKKRSQESFKVGNIRLDVALEFLQSKKEDSFYDKNYSDEDLRFFYDYIKANNPKPKLILHLETIFSNLKKYDILVEINAIQTQMLLQTQKYELAEAKAKNCIQLSQNFSKREDLELDCLLTIAFCKAIKNKMQMSQRMIDQSYNMIISKFGNQSKQYLQLLQIKSLIAQSQGNLQNALQLEEERLVLSRNLYGDPANETISCYLSTGYLHMKLGNQDKCIDYIEKYAKFQDLKLAYYIHLIEAFYYFQNHQKLRDLINQIQQNGYTNDLVYLKFLSCNFNLKQYKLVRYDQEKKNKVMNALIDSKDRGQYIIESTKYKSLFLGALNFCKKYQIKFQDSEINILQTNQVIEKVQNDILIDKKEKVKALEQIMEKWTKIVENKIKSPVVRRRSTLRRVSLLRQQFQQ</sequence>
<proteinExistence type="predicted"/>
<feature type="compositionally biased region" description="Polar residues" evidence="6">
    <location>
        <begin position="93"/>
        <end position="103"/>
    </location>
</feature>
<dbReference type="Proteomes" id="UP000039865">
    <property type="component" value="Unassembled WGS sequence"/>
</dbReference>
<evidence type="ECO:0000256" key="1">
    <source>
        <dbReference type="ARBA" id="ARBA00022527"/>
    </source>
</evidence>
<dbReference type="PANTHER" id="PTHR24345">
    <property type="entry name" value="SERINE/THREONINE-PROTEIN KINASE PLK"/>
    <property type="match status" value="1"/>
</dbReference>
<accession>A0A078AUD4</accession>
<dbReference type="Pfam" id="PF00069">
    <property type="entry name" value="Pkinase"/>
    <property type="match status" value="1"/>
</dbReference>
<feature type="domain" description="Protein kinase" evidence="7">
    <location>
        <begin position="316"/>
        <end position="621"/>
    </location>
</feature>
<dbReference type="SUPFAM" id="SSF56112">
    <property type="entry name" value="Protein kinase-like (PK-like)"/>
    <property type="match status" value="1"/>
</dbReference>
<evidence type="ECO:0000256" key="4">
    <source>
        <dbReference type="ARBA" id="ARBA00022777"/>
    </source>
</evidence>
<dbReference type="PROSITE" id="PS50011">
    <property type="entry name" value="PROTEIN_KINASE_DOM"/>
    <property type="match status" value="1"/>
</dbReference>
<evidence type="ECO:0000259" key="7">
    <source>
        <dbReference type="PROSITE" id="PS50011"/>
    </source>
</evidence>
<gene>
    <name evidence="8" type="primary">Contig2354.g2537</name>
    <name evidence="8" type="ORF">STYLEM_14698</name>
</gene>
<dbReference type="InterPro" id="IPR008271">
    <property type="entry name" value="Ser/Thr_kinase_AS"/>
</dbReference>
<evidence type="ECO:0000256" key="6">
    <source>
        <dbReference type="SAM" id="MobiDB-lite"/>
    </source>
</evidence>